<organism evidence="1">
    <name type="scientific">Dyadobacter sp. 676</name>
    <dbReference type="NCBI Taxonomy" id="3088362"/>
    <lineage>
        <taxon>Bacteria</taxon>
        <taxon>Pseudomonadati</taxon>
        <taxon>Bacteroidota</taxon>
        <taxon>Cytophagia</taxon>
        <taxon>Cytophagales</taxon>
        <taxon>Spirosomataceae</taxon>
        <taxon>Dyadobacter</taxon>
    </lineage>
</organism>
<evidence type="ECO:0000313" key="1">
    <source>
        <dbReference type="EMBL" id="XCH24261.1"/>
    </source>
</evidence>
<dbReference type="InterPro" id="IPR024079">
    <property type="entry name" value="MetalloPept_cat_dom_sf"/>
</dbReference>
<dbReference type="Gene3D" id="3.40.390.10">
    <property type="entry name" value="Collagenase (Catalytic Domain)"/>
    <property type="match status" value="1"/>
</dbReference>
<sequence>MKRIFITLFIICIGATAFSQHYQVDTLYKKGPLDNRINIVVLGDGFTEEQMPKFADEAKKFADFFLGYSPYDGYRDYFNFFAIRTPSKESGVTNPGTAPDAYKDQPVEKKDTFFGASFGKSIHRLVEVTKPDVLYNLMSTHFPAYDLIVVLVNTGYYGGSGGMISVHTLHESANTIGVHEIGHTFGRLSDEYWAGSIYGTESANMTAKSDPASVRWKNWLNHPPIGIYKHGLDGDAAKWHKPANGTCLMEYLSQQFCAVCREATIERLLEHINPIEKVEPDTAGRVDVNVTRTFRLGLLKPDRNTFEVKWSLNGRLLDALGAEVTLENIEVPDSAVLTASVFDSTAFSRRRDARSMRTRTVSWEMKSSVPAEFRIITSVDSVCAGDEVLLTALGCPVTASWSTGQTGRSIAIKPGQTTRYSASCKVEGAAAKTAEVSVRVMPPPNATAANGGALPCW</sequence>
<dbReference type="GO" id="GO:0008237">
    <property type="term" value="F:metallopeptidase activity"/>
    <property type="evidence" value="ECO:0007669"/>
    <property type="project" value="InterPro"/>
</dbReference>
<reference evidence="1" key="1">
    <citation type="submission" date="2024-06" db="EMBL/GenBank/DDBJ databases">
        <title>Sequencing and assembly of the genome of Dyadobacter sp. strain 676, a symbiont of Cyamopsis tetragonoloba.</title>
        <authorList>
            <person name="Guro P."/>
            <person name="Sazanova A."/>
            <person name="Kuznetsova I."/>
            <person name="Belimov A."/>
            <person name="Safronova V."/>
        </authorList>
    </citation>
    <scope>NUCLEOTIDE SEQUENCE</scope>
    <source>
        <strain evidence="1">676</strain>
    </source>
</reference>
<dbReference type="Pfam" id="PF09471">
    <property type="entry name" value="Peptidase_M64"/>
    <property type="match status" value="1"/>
</dbReference>
<dbReference type="AlphaFoldDB" id="A0AAU8FI90"/>
<protein>
    <submittedName>
        <fullName evidence="1">M64 family metallopeptidase</fullName>
    </submittedName>
</protein>
<gene>
    <name evidence="1" type="ORF">ABV298_28805</name>
</gene>
<accession>A0AAU8FI90</accession>
<dbReference type="InterPro" id="IPR019026">
    <property type="entry name" value="Peptidase_M64_IgA"/>
</dbReference>
<dbReference type="RefSeq" id="WP_353719582.1">
    <property type="nucleotide sequence ID" value="NZ_CP159289.1"/>
</dbReference>
<proteinExistence type="predicted"/>
<dbReference type="EMBL" id="CP159289">
    <property type="protein sequence ID" value="XCH24261.1"/>
    <property type="molecule type" value="Genomic_DNA"/>
</dbReference>
<name>A0AAU8FI90_9BACT</name>